<dbReference type="CDD" id="cd04651">
    <property type="entry name" value="LbH_G1P_AT_C"/>
    <property type="match status" value="1"/>
</dbReference>
<dbReference type="CDD" id="cd02508">
    <property type="entry name" value="ADP_Glucose_PP"/>
    <property type="match status" value="1"/>
</dbReference>
<organism evidence="5 6">
    <name type="scientific">Clostridium paridis</name>
    <dbReference type="NCBI Taxonomy" id="2803863"/>
    <lineage>
        <taxon>Bacteria</taxon>
        <taxon>Bacillati</taxon>
        <taxon>Bacillota</taxon>
        <taxon>Clostridia</taxon>
        <taxon>Eubacteriales</taxon>
        <taxon>Clostridiaceae</taxon>
        <taxon>Clostridium</taxon>
    </lineage>
</organism>
<protein>
    <submittedName>
        <fullName evidence="5">Glucose-1-phosphate adenylyltransferase subunit GlgD</fullName>
        <ecNumber evidence="5">2.7.7.27</ecNumber>
    </submittedName>
</protein>
<evidence type="ECO:0000313" key="6">
    <source>
        <dbReference type="Proteomes" id="UP000623681"/>
    </source>
</evidence>
<comment type="similarity">
    <text evidence="1">Belongs to the bacterial/plant glucose-1-phosphate adenylyltransferase family.</text>
</comment>
<proteinExistence type="inferred from homology"/>
<evidence type="ECO:0000256" key="1">
    <source>
        <dbReference type="ARBA" id="ARBA00010443"/>
    </source>
</evidence>
<dbReference type="Pfam" id="PF00483">
    <property type="entry name" value="NTP_transferase"/>
    <property type="match status" value="1"/>
</dbReference>
<dbReference type="InterPro" id="IPR056818">
    <property type="entry name" value="GlmU/GlgC-like_hexapep"/>
</dbReference>
<evidence type="ECO:0000256" key="2">
    <source>
        <dbReference type="ARBA" id="ARBA00023056"/>
    </source>
</evidence>
<dbReference type="Gene3D" id="2.160.10.10">
    <property type="entry name" value="Hexapeptide repeat proteins"/>
    <property type="match status" value="1"/>
</dbReference>
<dbReference type="SUPFAM" id="SSF53448">
    <property type="entry name" value="Nucleotide-diphospho-sugar transferases"/>
    <property type="match status" value="1"/>
</dbReference>
<dbReference type="InterPro" id="IPR029044">
    <property type="entry name" value="Nucleotide-diphossugar_trans"/>
</dbReference>
<dbReference type="EMBL" id="JAESWA010000030">
    <property type="protein sequence ID" value="MBL4934124.1"/>
    <property type="molecule type" value="Genomic_DNA"/>
</dbReference>
<dbReference type="PANTHER" id="PTHR43523">
    <property type="entry name" value="GLUCOSE-1-PHOSPHATE ADENYLYLTRANSFERASE-RELATED"/>
    <property type="match status" value="1"/>
</dbReference>
<gene>
    <name evidence="5" type="primary">glgD</name>
    <name evidence="5" type="ORF">JK634_20255</name>
</gene>
<keyword evidence="2" id="KW-0320">Glycogen biosynthesis</keyword>
<feature type="domain" description="Glucose-1-phosphate adenylyltransferase/Bifunctional protein GlmU-like C-terminal hexapeptide" evidence="4">
    <location>
        <begin position="281"/>
        <end position="352"/>
    </location>
</feature>
<evidence type="ECO:0000313" key="5">
    <source>
        <dbReference type="EMBL" id="MBL4934124.1"/>
    </source>
</evidence>
<dbReference type="InterPro" id="IPR011831">
    <property type="entry name" value="ADP-Glc_PPase"/>
</dbReference>
<evidence type="ECO:0000259" key="4">
    <source>
        <dbReference type="Pfam" id="PF24894"/>
    </source>
</evidence>
<comment type="caution">
    <text evidence="5">The sequence shown here is derived from an EMBL/GenBank/DDBJ whole genome shotgun (WGS) entry which is preliminary data.</text>
</comment>
<dbReference type="GO" id="GO:0005978">
    <property type="term" value="P:glycogen biosynthetic process"/>
    <property type="evidence" value="ECO:0007669"/>
    <property type="project" value="UniProtKB-KW"/>
</dbReference>
<dbReference type="Proteomes" id="UP000623681">
    <property type="component" value="Unassembled WGS sequence"/>
</dbReference>
<keyword evidence="5" id="KW-0808">Transferase</keyword>
<dbReference type="NCBIfam" id="TIGR02092">
    <property type="entry name" value="glgD"/>
    <property type="match status" value="1"/>
</dbReference>
<dbReference type="GO" id="GO:0008878">
    <property type="term" value="F:glucose-1-phosphate adenylyltransferase activity"/>
    <property type="evidence" value="ECO:0007669"/>
    <property type="project" value="UniProtKB-EC"/>
</dbReference>
<dbReference type="Pfam" id="PF24894">
    <property type="entry name" value="Hexapep_GlmU"/>
    <property type="match status" value="1"/>
</dbReference>
<reference evidence="5" key="1">
    <citation type="submission" date="2021-01" db="EMBL/GenBank/DDBJ databases">
        <title>Genome public.</title>
        <authorList>
            <person name="Liu C."/>
            <person name="Sun Q."/>
        </authorList>
    </citation>
    <scope>NUCLEOTIDE SEQUENCE</scope>
    <source>
        <strain evidence="5">YIM B02565</strain>
    </source>
</reference>
<dbReference type="RefSeq" id="WP_202769586.1">
    <property type="nucleotide sequence ID" value="NZ_JAESWA010000030.1"/>
</dbReference>
<dbReference type="SUPFAM" id="SSF51161">
    <property type="entry name" value="Trimeric LpxA-like enzymes"/>
    <property type="match status" value="1"/>
</dbReference>
<feature type="domain" description="Nucleotidyl transferase" evidence="3">
    <location>
        <begin position="16"/>
        <end position="208"/>
    </location>
</feature>
<dbReference type="PANTHER" id="PTHR43523:SF6">
    <property type="entry name" value="GLYCOGEN BIOSYNTHESIS PROTEIN GLGD"/>
    <property type="match status" value="1"/>
</dbReference>
<dbReference type="Gene3D" id="3.90.550.10">
    <property type="entry name" value="Spore Coat Polysaccharide Biosynthesis Protein SpsA, Chain A"/>
    <property type="match status" value="1"/>
</dbReference>
<dbReference type="InterPro" id="IPR005835">
    <property type="entry name" value="NTP_transferase_dom"/>
</dbReference>
<keyword evidence="6" id="KW-1185">Reference proteome</keyword>
<dbReference type="AlphaFoldDB" id="A0A937K6A6"/>
<dbReference type="EC" id="2.7.7.27" evidence="5"/>
<accession>A0A937K6A6</accession>
<name>A0A937K6A6_9CLOT</name>
<sequence length="368" mass="42166">MKNCIGIINLDEREDRIRELTRNRPLASVPIAGRYRIIDFILSNMTNSGISNIGVFTRNNSRSLVDHVNSGNPWDLNRKIDGLRVFNFSHENPIYDDVHIFANNIEFFKLSRQEYVLMAPSYMICNIDYNEVMNFHIENNSDITVIYKKVNNADKNFINCSILDLSENNKVMSIGENIGSQKEANIFMEMYLLKKSLFIELIYDCIKSGACRKIKNSITSRVNQCNVQAYEFKGYLSCINSLKMYYDCNMDLLNTRINNELFFDNGPIYTKSKNEAPTKYTKDSNVTNSIVANGCYIEGAVENCIISRRAKIKKGARVKDCIILQNAEIGPKAILENVVVDKNVVIEKGEEIKGSKKFPLTIEKERIF</sequence>
<evidence type="ECO:0000259" key="3">
    <source>
        <dbReference type="Pfam" id="PF00483"/>
    </source>
</evidence>
<dbReference type="InterPro" id="IPR011832">
    <property type="entry name" value="GlgDAde_trans"/>
</dbReference>
<dbReference type="InterPro" id="IPR011004">
    <property type="entry name" value="Trimer_LpxA-like_sf"/>
</dbReference>
<keyword evidence="5" id="KW-0548">Nucleotidyltransferase</keyword>